<evidence type="ECO:0000256" key="3">
    <source>
        <dbReference type="SAM" id="MobiDB-lite"/>
    </source>
</evidence>
<dbReference type="EMBL" id="LMYN01000021">
    <property type="protein sequence ID" value="KSA02709.1"/>
    <property type="molecule type" value="Genomic_DNA"/>
</dbReference>
<dbReference type="AlphaFoldDB" id="A0A0V1Q385"/>
<evidence type="ECO:0000313" key="5">
    <source>
        <dbReference type="EMBL" id="KSA02709.1"/>
    </source>
</evidence>
<dbReference type="PROSITE" id="PS50048">
    <property type="entry name" value="ZN2_CY6_FUNGAL_2"/>
    <property type="match status" value="1"/>
</dbReference>
<sequence length="722" mass="82233">MSTGILKFDDEKRKKKRDYSKNGCRECKRRKIKCDEAKPECWQCKRLKKFCSYPEVGERVARVSRKRMRNYDSYRESEGLNSPNLYGPGTAIDPRMKNTIGNGQAQNSTYTQPQSNTREIYPPRLAPPSIINLLNDTQNIDRSSVNGTSRTTATPEDGSQSLPFTILNDSNKFRNLSDQRAESEYSTTPGHPIENGDMILLSSDGLYESNPKDLNLLATDLNDIVSSFMFEANFDTKLHEDDFQSLDNLFDEHIAKYKDVSDGELNVHANANEDIDGPIPRHIPVDFIKVKTKREEKYLRGFYDIFAEIMVPFNSYDEKVKASFNPLRDTLLKCASEEPFLLAGLLALGAKACFEKSNLPEDEEAFFKYLSNCLKMLEPSLLGKEDKDKKTWASNIDSVLVTVLLLTGINALSSKQEWRPHLRGAKDILLRYSSNSLEYPRLRHSKLMIFCKFIFASYETLAGLSSKFGGTLKESEIDLLISAGDPDELKALRDLGIVRDDGFNLLCGYHNSCITHLRDLIKILNKTRSKGNSFEPKDTLEYIRLISEFHAQTKIEFVTKKYFLKPSDFKDGIIPDNLLLEVAVINNEQIIISWMDICHQVYALASLITIITYCFQLSYKSAQVQSLISKLMEPMTFLESYQDNSNARKVCVMMLQWPIYIAGINCISENHKLLITKCFEISAQAGSSSAILTLNKIKKIWDIHASNKEWNTDDDDMDIVTY</sequence>
<dbReference type="Proteomes" id="UP000054251">
    <property type="component" value="Unassembled WGS sequence"/>
</dbReference>
<dbReference type="InterPro" id="IPR001138">
    <property type="entry name" value="Zn2Cys6_DnaBD"/>
</dbReference>
<dbReference type="Pfam" id="PF11951">
    <property type="entry name" value="Fungal_trans_2"/>
    <property type="match status" value="1"/>
</dbReference>
<evidence type="ECO:0000313" key="6">
    <source>
        <dbReference type="Proteomes" id="UP000054251"/>
    </source>
</evidence>
<protein>
    <recommendedName>
        <fullName evidence="4">Zn(2)-C6 fungal-type domain-containing protein</fullName>
    </recommendedName>
</protein>
<dbReference type="InterPro" id="IPR021858">
    <property type="entry name" value="Fun_TF"/>
</dbReference>
<evidence type="ECO:0000256" key="2">
    <source>
        <dbReference type="ARBA" id="ARBA00023242"/>
    </source>
</evidence>
<organism evidence="5 6">
    <name type="scientific">Debaryomyces fabryi</name>
    <dbReference type="NCBI Taxonomy" id="58627"/>
    <lineage>
        <taxon>Eukaryota</taxon>
        <taxon>Fungi</taxon>
        <taxon>Dikarya</taxon>
        <taxon>Ascomycota</taxon>
        <taxon>Saccharomycotina</taxon>
        <taxon>Pichiomycetes</taxon>
        <taxon>Debaryomycetaceae</taxon>
        <taxon>Debaryomyces</taxon>
    </lineage>
</organism>
<dbReference type="GO" id="GO:0008270">
    <property type="term" value="F:zinc ion binding"/>
    <property type="evidence" value="ECO:0007669"/>
    <property type="project" value="InterPro"/>
</dbReference>
<comment type="caution">
    <text evidence="5">The sequence shown here is derived from an EMBL/GenBank/DDBJ whole genome shotgun (WGS) entry which is preliminary data.</text>
</comment>
<dbReference type="PROSITE" id="PS00463">
    <property type="entry name" value="ZN2_CY6_FUNGAL_1"/>
    <property type="match status" value="1"/>
</dbReference>
<dbReference type="PANTHER" id="PTHR37534:SF49">
    <property type="entry name" value="LYSINE BIOSYNTHESIS REGULATORY PROTEIN LYS14"/>
    <property type="match status" value="1"/>
</dbReference>
<comment type="subcellular location">
    <subcellularLocation>
        <location evidence="1">Nucleus</location>
    </subcellularLocation>
</comment>
<dbReference type="GeneID" id="26838518"/>
<dbReference type="RefSeq" id="XP_015468811.1">
    <property type="nucleotide sequence ID" value="XM_015610339.1"/>
</dbReference>
<dbReference type="GO" id="GO:0005634">
    <property type="term" value="C:nucleus"/>
    <property type="evidence" value="ECO:0007669"/>
    <property type="project" value="UniProtKB-SubCell"/>
</dbReference>
<keyword evidence="2" id="KW-0539">Nucleus</keyword>
<dbReference type="Gene3D" id="4.10.240.10">
    <property type="entry name" value="Zn(2)-C6 fungal-type DNA-binding domain"/>
    <property type="match status" value="1"/>
</dbReference>
<gene>
    <name evidence="5" type="ORF">AC631_01509</name>
</gene>
<feature type="region of interest" description="Disordered" evidence="3">
    <location>
        <begin position="141"/>
        <end position="165"/>
    </location>
</feature>
<feature type="region of interest" description="Disordered" evidence="3">
    <location>
        <begin position="1"/>
        <end position="20"/>
    </location>
</feature>
<dbReference type="GO" id="GO:0000976">
    <property type="term" value="F:transcription cis-regulatory region binding"/>
    <property type="evidence" value="ECO:0007669"/>
    <property type="project" value="TreeGrafter"/>
</dbReference>
<dbReference type="CDD" id="cd00067">
    <property type="entry name" value="GAL4"/>
    <property type="match status" value="1"/>
</dbReference>
<dbReference type="PANTHER" id="PTHR37534">
    <property type="entry name" value="TRANSCRIPTIONAL ACTIVATOR PROTEIN UGA3"/>
    <property type="match status" value="1"/>
</dbReference>
<name>A0A0V1Q385_9ASCO</name>
<reference evidence="5 6" key="1">
    <citation type="submission" date="2015-11" db="EMBL/GenBank/DDBJ databases">
        <title>The genome of Debaryomyces fabryi.</title>
        <authorList>
            <person name="Tafer H."/>
            <person name="Lopandic K."/>
        </authorList>
    </citation>
    <scope>NUCLEOTIDE SEQUENCE [LARGE SCALE GENOMIC DNA]</scope>
    <source>
        <strain evidence="5 6">CBS 789</strain>
    </source>
</reference>
<dbReference type="GO" id="GO:0045944">
    <property type="term" value="P:positive regulation of transcription by RNA polymerase II"/>
    <property type="evidence" value="ECO:0007669"/>
    <property type="project" value="TreeGrafter"/>
</dbReference>
<dbReference type="Pfam" id="PF00172">
    <property type="entry name" value="Zn_clus"/>
    <property type="match status" value="1"/>
</dbReference>
<dbReference type="InterPro" id="IPR036864">
    <property type="entry name" value="Zn2-C6_fun-type_DNA-bd_sf"/>
</dbReference>
<proteinExistence type="predicted"/>
<keyword evidence="6" id="KW-1185">Reference proteome</keyword>
<evidence type="ECO:0000259" key="4">
    <source>
        <dbReference type="PROSITE" id="PS50048"/>
    </source>
</evidence>
<dbReference type="SUPFAM" id="SSF57701">
    <property type="entry name" value="Zn2/Cys6 DNA-binding domain"/>
    <property type="match status" value="1"/>
</dbReference>
<dbReference type="GO" id="GO:0000981">
    <property type="term" value="F:DNA-binding transcription factor activity, RNA polymerase II-specific"/>
    <property type="evidence" value="ECO:0007669"/>
    <property type="project" value="InterPro"/>
</dbReference>
<feature type="domain" description="Zn(2)-C6 fungal-type" evidence="4">
    <location>
        <begin position="23"/>
        <end position="53"/>
    </location>
</feature>
<accession>A0A0V1Q385</accession>
<evidence type="ECO:0000256" key="1">
    <source>
        <dbReference type="ARBA" id="ARBA00004123"/>
    </source>
</evidence>
<dbReference type="OrthoDB" id="424974at2759"/>
<dbReference type="SMART" id="SM00066">
    <property type="entry name" value="GAL4"/>
    <property type="match status" value="1"/>
</dbReference>